<evidence type="ECO:0000256" key="2">
    <source>
        <dbReference type="ARBA" id="ARBA00006602"/>
    </source>
</evidence>
<evidence type="ECO:0000313" key="9">
    <source>
        <dbReference type="EMBL" id="OYQ31163.1"/>
    </source>
</evidence>
<keyword evidence="10" id="KW-1185">Reference proteome</keyword>
<dbReference type="GO" id="GO:0015031">
    <property type="term" value="P:protein transport"/>
    <property type="evidence" value="ECO:0007669"/>
    <property type="project" value="UniProtKB-KW"/>
</dbReference>
<dbReference type="InterPro" id="IPR051472">
    <property type="entry name" value="T3SS_Stator/FliH"/>
</dbReference>
<evidence type="ECO:0000256" key="4">
    <source>
        <dbReference type="ARBA" id="ARBA00022448"/>
    </source>
</evidence>
<comment type="similarity">
    <text evidence="2">Belongs to the FliH family.</text>
</comment>
<feature type="domain" description="Flagellar assembly protein FliH/Type III secretion system HrpE" evidence="8">
    <location>
        <begin position="91"/>
        <end position="194"/>
    </location>
</feature>
<dbReference type="GO" id="GO:0005829">
    <property type="term" value="C:cytosol"/>
    <property type="evidence" value="ECO:0007669"/>
    <property type="project" value="TreeGrafter"/>
</dbReference>
<sequence length="200" mass="20016">MTAHDPRLAALLGTAPAKSAGLAALLASHLPKPPPPPEPAIDISALLEDARAQGRAEGEAIGEARGHAAALAELAPRLAALDAAARALTAATGLDEAVLAPLLTGLARAICEAVLMAELSRPHSLRPLVAAALAEVADAALPTLSAHPDTLALIAADLPPGLATRADTSLPPGHITVAGPDYRVDAGLADRLAQLLKALP</sequence>
<name>A0A255YPP0_9SPHN</name>
<keyword evidence="6" id="KW-0653">Protein transport</keyword>
<comment type="function">
    <text evidence="1">Needed for flagellar regrowth and assembly.</text>
</comment>
<keyword evidence="4" id="KW-0813">Transport</keyword>
<keyword evidence="5" id="KW-1005">Bacterial flagellum biogenesis</keyword>
<evidence type="ECO:0000313" key="10">
    <source>
        <dbReference type="Proteomes" id="UP000216991"/>
    </source>
</evidence>
<evidence type="ECO:0000256" key="7">
    <source>
        <dbReference type="ARBA" id="ARBA00023225"/>
    </source>
</evidence>
<dbReference type="RefSeq" id="WP_094473044.1">
    <property type="nucleotide sequence ID" value="NZ_NOXT01000090.1"/>
</dbReference>
<comment type="caution">
    <text evidence="9">The sequence shown here is derived from an EMBL/GenBank/DDBJ whole genome shotgun (WGS) entry which is preliminary data.</text>
</comment>
<accession>A0A255YPP0</accession>
<evidence type="ECO:0000256" key="1">
    <source>
        <dbReference type="ARBA" id="ARBA00003041"/>
    </source>
</evidence>
<dbReference type="Proteomes" id="UP000216991">
    <property type="component" value="Unassembled WGS sequence"/>
</dbReference>
<dbReference type="PANTHER" id="PTHR34982:SF1">
    <property type="entry name" value="FLAGELLAR ASSEMBLY PROTEIN FLIH"/>
    <property type="match status" value="1"/>
</dbReference>
<evidence type="ECO:0000259" key="8">
    <source>
        <dbReference type="Pfam" id="PF02108"/>
    </source>
</evidence>
<evidence type="ECO:0000256" key="3">
    <source>
        <dbReference type="ARBA" id="ARBA00016507"/>
    </source>
</evidence>
<dbReference type="GO" id="GO:0044781">
    <property type="term" value="P:bacterial-type flagellum organization"/>
    <property type="evidence" value="ECO:0007669"/>
    <property type="project" value="UniProtKB-KW"/>
</dbReference>
<dbReference type="AlphaFoldDB" id="A0A255YPP0"/>
<dbReference type="EMBL" id="NOXT01000090">
    <property type="protein sequence ID" value="OYQ31163.1"/>
    <property type="molecule type" value="Genomic_DNA"/>
</dbReference>
<organism evidence="9 10">
    <name type="scientific">Sandarakinorhabdus cyanobacteriorum</name>
    <dbReference type="NCBI Taxonomy" id="1981098"/>
    <lineage>
        <taxon>Bacteria</taxon>
        <taxon>Pseudomonadati</taxon>
        <taxon>Pseudomonadota</taxon>
        <taxon>Alphaproteobacteria</taxon>
        <taxon>Sphingomonadales</taxon>
        <taxon>Sphingosinicellaceae</taxon>
        <taxon>Sandarakinorhabdus</taxon>
    </lineage>
</organism>
<proteinExistence type="inferred from homology"/>
<dbReference type="InterPro" id="IPR018035">
    <property type="entry name" value="Flagellar_FliH/T3SS_HrpE"/>
</dbReference>
<dbReference type="PANTHER" id="PTHR34982">
    <property type="entry name" value="YOP PROTEINS TRANSLOCATION PROTEIN L"/>
    <property type="match status" value="1"/>
</dbReference>
<reference evidence="9 10" key="1">
    <citation type="submission" date="2017-07" db="EMBL/GenBank/DDBJ databases">
        <title>Sandarakinorhabdus cyanobacteriorum sp. nov., a novel bacterium isolated from cyanobacterial aggregates in a eutrophic lake.</title>
        <authorList>
            <person name="Cai H."/>
        </authorList>
    </citation>
    <scope>NUCLEOTIDE SEQUENCE [LARGE SCALE GENOMIC DNA]</scope>
    <source>
        <strain evidence="9 10">TH057</strain>
    </source>
</reference>
<protein>
    <recommendedName>
        <fullName evidence="3">Flagellar assembly protein FliH</fullName>
    </recommendedName>
</protein>
<evidence type="ECO:0000256" key="5">
    <source>
        <dbReference type="ARBA" id="ARBA00022795"/>
    </source>
</evidence>
<keyword evidence="7" id="KW-1006">Bacterial flagellum protein export</keyword>
<dbReference type="Pfam" id="PF02108">
    <property type="entry name" value="FliH"/>
    <property type="match status" value="1"/>
</dbReference>
<evidence type="ECO:0000256" key="6">
    <source>
        <dbReference type="ARBA" id="ARBA00022927"/>
    </source>
</evidence>
<gene>
    <name evidence="9" type="ORF">CHU93_04990</name>
</gene>